<evidence type="ECO:0000313" key="3">
    <source>
        <dbReference type="Proteomes" id="UP001642484"/>
    </source>
</evidence>
<feature type="domain" description="RRM" evidence="1">
    <location>
        <begin position="115"/>
        <end position="165"/>
    </location>
</feature>
<comment type="caution">
    <text evidence="2">The sequence shown here is derived from an EMBL/GenBank/DDBJ whole genome shotgun (WGS) entry which is preliminary data.</text>
</comment>
<dbReference type="Proteomes" id="UP001642484">
    <property type="component" value="Unassembled WGS sequence"/>
</dbReference>
<accession>A0ABP0J8B0</accession>
<dbReference type="InterPro" id="IPR012677">
    <property type="entry name" value="Nucleotide-bd_a/b_plait_sf"/>
</dbReference>
<proteinExistence type="predicted"/>
<dbReference type="InterPro" id="IPR000504">
    <property type="entry name" value="RRM_dom"/>
</dbReference>
<evidence type="ECO:0000259" key="1">
    <source>
        <dbReference type="Pfam" id="PF00076"/>
    </source>
</evidence>
<evidence type="ECO:0000313" key="2">
    <source>
        <dbReference type="EMBL" id="CAK9010550.1"/>
    </source>
</evidence>
<dbReference type="EMBL" id="CAXAMN010004669">
    <property type="protein sequence ID" value="CAK9010550.1"/>
    <property type="molecule type" value="Genomic_DNA"/>
</dbReference>
<sequence>MTLCFEKMCSNESGGTVKPVDLELVQLPPCRFWPIQTYPEPGAVCMSEDLQLPPGLEVPEDRRPQRPPLLQRTGEEQEALPHSEHFCRSADAEFWTDEFGLHPNSSLWSKSRIMMIRNIPARCTEQEMVDLISTIASNFTLEMPRTSNRKCKGYAFLRVHEDDLMQQLAAFFWQRQLPTRNSMRPLKIHPAENVR</sequence>
<dbReference type="InterPro" id="IPR035979">
    <property type="entry name" value="RBD_domain_sf"/>
</dbReference>
<gene>
    <name evidence="2" type="ORF">CCMP2556_LOCUS10117</name>
</gene>
<reference evidence="2 3" key="1">
    <citation type="submission" date="2024-02" db="EMBL/GenBank/DDBJ databases">
        <authorList>
            <person name="Chen Y."/>
            <person name="Shah S."/>
            <person name="Dougan E. K."/>
            <person name="Thang M."/>
            <person name="Chan C."/>
        </authorList>
    </citation>
    <scope>NUCLEOTIDE SEQUENCE [LARGE SCALE GENOMIC DNA]</scope>
</reference>
<organism evidence="2 3">
    <name type="scientific">Durusdinium trenchii</name>
    <dbReference type="NCBI Taxonomy" id="1381693"/>
    <lineage>
        <taxon>Eukaryota</taxon>
        <taxon>Sar</taxon>
        <taxon>Alveolata</taxon>
        <taxon>Dinophyceae</taxon>
        <taxon>Suessiales</taxon>
        <taxon>Symbiodiniaceae</taxon>
        <taxon>Durusdinium</taxon>
    </lineage>
</organism>
<dbReference type="SUPFAM" id="SSF54928">
    <property type="entry name" value="RNA-binding domain, RBD"/>
    <property type="match status" value="1"/>
</dbReference>
<dbReference type="Pfam" id="PF00076">
    <property type="entry name" value="RRM_1"/>
    <property type="match status" value="1"/>
</dbReference>
<keyword evidence="3" id="KW-1185">Reference proteome</keyword>
<name>A0ABP0J8B0_9DINO</name>
<dbReference type="Gene3D" id="3.30.70.330">
    <property type="match status" value="1"/>
</dbReference>
<protein>
    <recommendedName>
        <fullName evidence="1">RRM domain-containing protein</fullName>
    </recommendedName>
</protein>